<evidence type="ECO:0000313" key="1">
    <source>
        <dbReference type="EMBL" id="MBM7510253.1"/>
    </source>
</evidence>
<dbReference type="RefSeq" id="WP_193671014.1">
    <property type="nucleotide sequence ID" value="NZ_JACDTV010000023.1"/>
</dbReference>
<gene>
    <name evidence="1" type="ORF">JOE61_004067</name>
</gene>
<dbReference type="EMBL" id="JAFBBZ010000001">
    <property type="protein sequence ID" value="MBM7510253.1"/>
    <property type="molecule type" value="Genomic_DNA"/>
</dbReference>
<keyword evidence="2" id="KW-1185">Reference proteome</keyword>
<accession>A0ABS2MGD5</accession>
<proteinExistence type="predicted"/>
<evidence type="ECO:0000313" key="2">
    <source>
        <dbReference type="Proteomes" id="UP000732378"/>
    </source>
</evidence>
<sequence>MNRTFYLVDNNALLALRRERVRSTYFRTHCRVTADVLREAQEHPDRELLASNAYDLTPTVLDGIRTVMKTVEVGDTSLVDLYGNKGTADPGLVASALDALAADEGMLFPDAWVIVTNDRAVEAMANAHGVPTMKPACLATLIDKSQAPLVGVTESDDRG</sequence>
<reference evidence="1 2" key="1">
    <citation type="submission" date="2021-01" db="EMBL/GenBank/DDBJ databases">
        <title>Sequencing the genomes of 1000 actinobacteria strains.</title>
        <authorList>
            <person name="Klenk H.-P."/>
        </authorList>
    </citation>
    <scope>NUCLEOTIDE SEQUENCE [LARGE SCALE GENOMIC DNA]</scope>
    <source>
        <strain evidence="1 2">DSM 18239</strain>
    </source>
</reference>
<organism evidence="1 2">
    <name type="scientific">Nocardioides salarius</name>
    <dbReference type="NCBI Taxonomy" id="374513"/>
    <lineage>
        <taxon>Bacteria</taxon>
        <taxon>Bacillati</taxon>
        <taxon>Actinomycetota</taxon>
        <taxon>Actinomycetes</taxon>
        <taxon>Propionibacteriales</taxon>
        <taxon>Nocardioidaceae</taxon>
        <taxon>Nocardioides</taxon>
    </lineage>
</organism>
<comment type="caution">
    <text evidence="1">The sequence shown here is derived from an EMBL/GenBank/DDBJ whole genome shotgun (WGS) entry which is preliminary data.</text>
</comment>
<protein>
    <submittedName>
        <fullName evidence="1">rRNA-processing protein FCF1</fullName>
    </submittedName>
</protein>
<name>A0ABS2MGD5_9ACTN</name>
<dbReference type="Proteomes" id="UP000732378">
    <property type="component" value="Unassembled WGS sequence"/>
</dbReference>